<comment type="subunit">
    <text evidence="6">Homodimer.</text>
</comment>
<dbReference type="EC" id="2.7.2.1" evidence="6"/>
<evidence type="ECO:0000256" key="7">
    <source>
        <dbReference type="RuleBase" id="RU003835"/>
    </source>
</evidence>
<keyword evidence="2 6" id="KW-0808">Transferase</keyword>
<dbReference type="UniPathway" id="UPA00340">
    <property type="reaction ID" value="UER00458"/>
</dbReference>
<organism evidence="8 9">
    <name type="scientific">Candidatus Protochlamydia amoebophila</name>
    <dbReference type="NCBI Taxonomy" id="362787"/>
    <lineage>
        <taxon>Bacteria</taxon>
        <taxon>Pseudomonadati</taxon>
        <taxon>Chlamydiota</taxon>
        <taxon>Chlamydiia</taxon>
        <taxon>Parachlamydiales</taxon>
        <taxon>Parachlamydiaceae</taxon>
        <taxon>Candidatus Protochlamydia</taxon>
    </lineage>
</organism>
<dbReference type="PRINTS" id="PR00471">
    <property type="entry name" value="ACETATEKNASE"/>
</dbReference>
<name>A0A0C1H8G8_9BACT</name>
<dbReference type="SUPFAM" id="SSF53067">
    <property type="entry name" value="Actin-like ATPase domain"/>
    <property type="match status" value="2"/>
</dbReference>
<feature type="binding site" evidence="6">
    <location>
        <position position="94"/>
    </location>
    <ligand>
        <name>substrate</name>
    </ligand>
</feature>
<comment type="cofactor">
    <cofactor evidence="6">
        <name>Mg(2+)</name>
        <dbReference type="ChEBI" id="CHEBI:18420"/>
    </cofactor>
    <cofactor evidence="6">
        <name>Mn(2+)</name>
        <dbReference type="ChEBI" id="CHEBI:29035"/>
    </cofactor>
    <text evidence="6">Mg(2+). Can also accept Mn(2+).</text>
</comment>
<dbReference type="CDD" id="cd24010">
    <property type="entry name" value="ASKHA_NBD_AcK_PK"/>
    <property type="match status" value="1"/>
</dbReference>
<evidence type="ECO:0000256" key="2">
    <source>
        <dbReference type="ARBA" id="ARBA00022679"/>
    </source>
</evidence>
<keyword evidence="5 6" id="KW-0067">ATP-binding</keyword>
<dbReference type="PIRSF" id="PIRSF000722">
    <property type="entry name" value="Acetate_prop_kin"/>
    <property type="match status" value="1"/>
</dbReference>
<gene>
    <name evidence="6 8" type="primary">ackA</name>
    <name evidence="8" type="ORF">DB44_EN00050</name>
</gene>
<keyword evidence="6" id="KW-0963">Cytoplasm</keyword>
<feature type="binding site" evidence="6">
    <location>
        <position position="15"/>
    </location>
    <ligand>
        <name>ATP</name>
        <dbReference type="ChEBI" id="CHEBI:30616"/>
    </ligand>
</feature>
<dbReference type="HAMAP" id="MF_00020">
    <property type="entry name" value="Acetate_kinase"/>
    <property type="match status" value="1"/>
</dbReference>
<comment type="pathway">
    <text evidence="6">Metabolic intermediate biosynthesis; acetyl-CoA biosynthesis; acetyl-CoA from acetate: step 1/2.</text>
</comment>
<dbReference type="Gene3D" id="3.30.420.40">
    <property type="match status" value="2"/>
</dbReference>
<dbReference type="AlphaFoldDB" id="A0A0C1H8G8"/>
<feature type="binding site" evidence="6">
    <location>
        <position position="382"/>
    </location>
    <ligand>
        <name>Mg(2+)</name>
        <dbReference type="ChEBI" id="CHEBI:18420"/>
    </ligand>
</feature>
<feature type="binding site" evidence="6">
    <location>
        <begin position="210"/>
        <end position="214"/>
    </location>
    <ligand>
        <name>ATP</name>
        <dbReference type="ChEBI" id="CHEBI:30616"/>
    </ligand>
</feature>
<evidence type="ECO:0000256" key="5">
    <source>
        <dbReference type="ARBA" id="ARBA00022840"/>
    </source>
</evidence>
<evidence type="ECO:0000313" key="8">
    <source>
        <dbReference type="EMBL" id="KIC71168.1"/>
    </source>
</evidence>
<feature type="site" description="Transition state stabilizer" evidence="6">
    <location>
        <position position="243"/>
    </location>
</feature>
<dbReference type="GO" id="GO:0006085">
    <property type="term" value="P:acetyl-CoA biosynthetic process"/>
    <property type="evidence" value="ECO:0007669"/>
    <property type="project" value="UniProtKB-UniRule"/>
</dbReference>
<evidence type="ECO:0000256" key="3">
    <source>
        <dbReference type="ARBA" id="ARBA00022741"/>
    </source>
</evidence>
<dbReference type="InterPro" id="IPR023865">
    <property type="entry name" value="Aliphatic_acid_kinase_CS"/>
</dbReference>
<feature type="binding site" evidence="6">
    <location>
        <begin position="329"/>
        <end position="333"/>
    </location>
    <ligand>
        <name>ATP</name>
        <dbReference type="ChEBI" id="CHEBI:30616"/>
    </ligand>
</feature>
<comment type="catalytic activity">
    <reaction evidence="6">
        <text>acetate + ATP = acetyl phosphate + ADP</text>
        <dbReference type="Rhea" id="RHEA:11352"/>
        <dbReference type="ChEBI" id="CHEBI:22191"/>
        <dbReference type="ChEBI" id="CHEBI:30089"/>
        <dbReference type="ChEBI" id="CHEBI:30616"/>
        <dbReference type="ChEBI" id="CHEBI:456216"/>
        <dbReference type="EC" id="2.7.2.1"/>
    </reaction>
</comment>
<accession>A0A0C1H8G8</accession>
<dbReference type="InterPro" id="IPR043129">
    <property type="entry name" value="ATPase_NBD"/>
</dbReference>
<dbReference type="RefSeq" id="WP_039359820.1">
    <property type="nucleotide sequence ID" value="NZ_JSAN01000111.1"/>
</dbReference>
<keyword evidence="6" id="KW-0479">Metal-binding</keyword>
<dbReference type="GO" id="GO:0005737">
    <property type="term" value="C:cytoplasm"/>
    <property type="evidence" value="ECO:0007669"/>
    <property type="project" value="UniProtKB-SubCell"/>
</dbReference>
<dbReference type="EMBL" id="JSAN01000111">
    <property type="protein sequence ID" value="KIC71168.1"/>
    <property type="molecule type" value="Genomic_DNA"/>
</dbReference>
<protein>
    <recommendedName>
        <fullName evidence="6">Acetate kinase</fullName>
        <ecNumber evidence="6">2.7.2.1</ecNumber>
    </recommendedName>
    <alternativeName>
        <fullName evidence="6">Acetokinase</fullName>
    </alternativeName>
</protein>
<comment type="caution">
    <text evidence="8">The sequence shown here is derived from an EMBL/GenBank/DDBJ whole genome shotgun (WGS) entry which is preliminary data.</text>
</comment>
<reference evidence="8 9" key="1">
    <citation type="journal article" date="2014" name="Mol. Biol. Evol.">
        <title>Massive expansion of Ubiquitination-related gene families within the Chlamydiae.</title>
        <authorList>
            <person name="Domman D."/>
            <person name="Collingro A."/>
            <person name="Lagkouvardos I."/>
            <person name="Gehre L."/>
            <person name="Weinmaier T."/>
            <person name="Rattei T."/>
            <person name="Subtil A."/>
            <person name="Horn M."/>
        </authorList>
    </citation>
    <scope>NUCLEOTIDE SEQUENCE [LARGE SCALE GENOMIC DNA]</scope>
    <source>
        <strain evidence="8 9">EI2</strain>
    </source>
</reference>
<dbReference type="PANTHER" id="PTHR21060:SF15">
    <property type="entry name" value="ACETATE KINASE-RELATED"/>
    <property type="match status" value="1"/>
</dbReference>
<dbReference type="GO" id="GO:0000287">
    <property type="term" value="F:magnesium ion binding"/>
    <property type="evidence" value="ECO:0007669"/>
    <property type="project" value="UniProtKB-UniRule"/>
</dbReference>
<dbReference type="NCBIfam" id="TIGR00016">
    <property type="entry name" value="ackA"/>
    <property type="match status" value="1"/>
</dbReference>
<dbReference type="PROSITE" id="PS01075">
    <property type="entry name" value="ACETATE_KINASE_1"/>
    <property type="match status" value="1"/>
</dbReference>
<feature type="site" description="Transition state stabilizer" evidence="6">
    <location>
        <position position="182"/>
    </location>
</feature>
<dbReference type="InterPro" id="IPR000890">
    <property type="entry name" value="Aliphatic_acid_kin_short-chain"/>
</dbReference>
<sequence>MPKVLVMNAGSSSHKLSLFSDKIENARSALWKAHIEWGKKNPSYTLKNGSQESNPIYLQTTSVKQGIQEVIEKLWIGDFAVIKGVHEIEWIGHRVVHGGSLFHQPVLINASVKKDISNLSSLAPLHNPINLEGIELLEKIFPSIPHFAVFDTAFHRTMREEIKTYPIPYEWREKGIERYGFHGISHSYCAKQIKKWIKPQETPFKLINCHLGNGASLCAIQDGFSIDTTMGFTPMEGLMMGTRSGSIDPGILIYCLRNKNLSLEELDHLLNFESGLKGIGGTSDMREIHAFKNKQSQLALDMYIYRLKTGIGAMTASLGGIDALCFTGGIGENDSYLRKKTCEELAYLGIQLDLQKNQGGNQDREISLRDSPVKVFVIHTQEEWMIAKSCLECLT</sequence>
<comment type="function">
    <text evidence="6">Catalyzes the formation of acetyl phosphate from acetate and ATP. Can also catalyze the reverse reaction.</text>
</comment>
<dbReference type="PATRIC" id="fig|362787.3.peg.1647"/>
<evidence type="ECO:0000313" key="9">
    <source>
        <dbReference type="Proteomes" id="UP000031465"/>
    </source>
</evidence>
<keyword evidence="4 6" id="KW-0418">Kinase</keyword>
<evidence type="ECO:0000256" key="6">
    <source>
        <dbReference type="HAMAP-Rule" id="MF_00020"/>
    </source>
</evidence>
<evidence type="ECO:0000256" key="4">
    <source>
        <dbReference type="ARBA" id="ARBA00022777"/>
    </source>
</evidence>
<dbReference type="PANTHER" id="PTHR21060">
    <property type="entry name" value="ACETATE KINASE"/>
    <property type="match status" value="1"/>
</dbReference>
<dbReference type="GO" id="GO:0008776">
    <property type="term" value="F:acetate kinase activity"/>
    <property type="evidence" value="ECO:0007669"/>
    <property type="project" value="UniProtKB-UniRule"/>
</dbReference>
<dbReference type="InterPro" id="IPR004372">
    <property type="entry name" value="Ac/propionate_kinase"/>
</dbReference>
<evidence type="ECO:0000256" key="1">
    <source>
        <dbReference type="ARBA" id="ARBA00008748"/>
    </source>
</evidence>
<keyword evidence="3 6" id="KW-0547">Nucleotide-binding</keyword>
<feature type="active site" description="Proton donor/acceptor" evidence="6">
    <location>
        <position position="151"/>
    </location>
</feature>
<dbReference type="Pfam" id="PF00871">
    <property type="entry name" value="Acetate_kinase"/>
    <property type="match status" value="1"/>
</dbReference>
<dbReference type="Proteomes" id="UP000031465">
    <property type="component" value="Unassembled WGS sequence"/>
</dbReference>
<comment type="similarity">
    <text evidence="1 6 7">Belongs to the acetokinase family.</text>
</comment>
<comment type="subcellular location">
    <subcellularLocation>
        <location evidence="6">Cytoplasm</location>
    </subcellularLocation>
</comment>
<feature type="binding site" evidence="6">
    <location>
        <begin position="284"/>
        <end position="286"/>
    </location>
    <ligand>
        <name>ATP</name>
        <dbReference type="ChEBI" id="CHEBI:30616"/>
    </ligand>
</feature>
<dbReference type="PROSITE" id="PS01076">
    <property type="entry name" value="ACETATE_KINASE_2"/>
    <property type="match status" value="1"/>
</dbReference>
<feature type="binding site" evidence="6">
    <location>
        <position position="8"/>
    </location>
    <ligand>
        <name>Mg(2+)</name>
        <dbReference type="ChEBI" id="CHEBI:18420"/>
    </ligand>
</feature>
<dbReference type="GO" id="GO:0005524">
    <property type="term" value="F:ATP binding"/>
    <property type="evidence" value="ECO:0007669"/>
    <property type="project" value="UniProtKB-KW"/>
</dbReference>
<dbReference type="GO" id="GO:0006083">
    <property type="term" value="P:acetate metabolic process"/>
    <property type="evidence" value="ECO:0007669"/>
    <property type="project" value="TreeGrafter"/>
</dbReference>
<proteinExistence type="inferred from homology"/>
<keyword evidence="6" id="KW-0460">Magnesium</keyword>